<protein>
    <submittedName>
        <fullName evidence="1">Uncharacterized protein</fullName>
    </submittedName>
</protein>
<gene>
    <name evidence="1" type="ORF">AVEN_51120_1</name>
</gene>
<accession>A0A4Y2KLI4</accession>
<evidence type="ECO:0000313" key="1">
    <source>
        <dbReference type="EMBL" id="GBN02780.1"/>
    </source>
</evidence>
<dbReference type="AlphaFoldDB" id="A0A4Y2KLI4"/>
<evidence type="ECO:0000313" key="2">
    <source>
        <dbReference type="Proteomes" id="UP000499080"/>
    </source>
</evidence>
<proteinExistence type="predicted"/>
<organism evidence="1 2">
    <name type="scientific">Araneus ventricosus</name>
    <name type="common">Orbweaver spider</name>
    <name type="synonym">Epeira ventricosa</name>
    <dbReference type="NCBI Taxonomy" id="182803"/>
    <lineage>
        <taxon>Eukaryota</taxon>
        <taxon>Metazoa</taxon>
        <taxon>Ecdysozoa</taxon>
        <taxon>Arthropoda</taxon>
        <taxon>Chelicerata</taxon>
        <taxon>Arachnida</taxon>
        <taxon>Araneae</taxon>
        <taxon>Araneomorphae</taxon>
        <taxon>Entelegynae</taxon>
        <taxon>Araneoidea</taxon>
        <taxon>Araneidae</taxon>
        <taxon>Araneus</taxon>
    </lineage>
</organism>
<dbReference type="EMBL" id="BGPR01004731">
    <property type="protein sequence ID" value="GBN02780.1"/>
    <property type="molecule type" value="Genomic_DNA"/>
</dbReference>
<reference evidence="1 2" key="1">
    <citation type="journal article" date="2019" name="Sci. Rep.">
        <title>Orb-weaving spider Araneus ventricosus genome elucidates the spidroin gene catalogue.</title>
        <authorList>
            <person name="Kono N."/>
            <person name="Nakamura H."/>
            <person name="Ohtoshi R."/>
            <person name="Moran D.A.P."/>
            <person name="Shinohara A."/>
            <person name="Yoshida Y."/>
            <person name="Fujiwara M."/>
            <person name="Mori M."/>
            <person name="Tomita M."/>
            <person name="Arakawa K."/>
        </authorList>
    </citation>
    <scope>NUCLEOTIDE SEQUENCE [LARGE SCALE GENOMIC DNA]</scope>
</reference>
<sequence>MVVCLLGPNSKDRLYPSKTGVVARAAHNGDYYAGITVPDYMLWWSVFHVDPDAKAGQRLYSLRLCIQELKMQLQSSEDCHI</sequence>
<dbReference type="Proteomes" id="UP000499080">
    <property type="component" value="Unassembled WGS sequence"/>
</dbReference>
<keyword evidence="2" id="KW-1185">Reference proteome</keyword>
<name>A0A4Y2KLI4_ARAVE</name>
<comment type="caution">
    <text evidence="1">The sequence shown here is derived from an EMBL/GenBank/DDBJ whole genome shotgun (WGS) entry which is preliminary data.</text>
</comment>